<reference evidence="2 3" key="1">
    <citation type="submission" date="2018-08" db="EMBL/GenBank/DDBJ databases">
        <title>Genome and evolution of the arbuscular mycorrhizal fungus Diversispora epigaea (formerly Glomus versiforme) and its bacterial endosymbionts.</title>
        <authorList>
            <person name="Sun X."/>
            <person name="Fei Z."/>
            <person name="Harrison M."/>
        </authorList>
    </citation>
    <scope>NUCLEOTIDE SEQUENCE [LARGE SCALE GENOMIC DNA]</scope>
    <source>
        <strain evidence="2 3">IT104</strain>
    </source>
</reference>
<proteinExistence type="predicted"/>
<dbReference type="Proteomes" id="UP000266861">
    <property type="component" value="Unassembled WGS sequence"/>
</dbReference>
<dbReference type="OrthoDB" id="2371765at2759"/>
<name>A0A397GUE9_9GLOM</name>
<accession>A0A397GUE9</accession>
<gene>
    <name evidence="2" type="ORF">Glove_424g11</name>
</gene>
<organism evidence="2 3">
    <name type="scientific">Diversispora epigaea</name>
    <dbReference type="NCBI Taxonomy" id="1348612"/>
    <lineage>
        <taxon>Eukaryota</taxon>
        <taxon>Fungi</taxon>
        <taxon>Fungi incertae sedis</taxon>
        <taxon>Mucoromycota</taxon>
        <taxon>Glomeromycotina</taxon>
        <taxon>Glomeromycetes</taxon>
        <taxon>Diversisporales</taxon>
        <taxon>Diversisporaceae</taxon>
        <taxon>Diversispora</taxon>
    </lineage>
</organism>
<evidence type="ECO:0000256" key="1">
    <source>
        <dbReference type="SAM" id="MobiDB-lite"/>
    </source>
</evidence>
<feature type="region of interest" description="Disordered" evidence="1">
    <location>
        <begin position="631"/>
        <end position="720"/>
    </location>
</feature>
<keyword evidence="3" id="KW-1185">Reference proteome</keyword>
<evidence type="ECO:0000313" key="3">
    <source>
        <dbReference type="Proteomes" id="UP000266861"/>
    </source>
</evidence>
<comment type="caution">
    <text evidence="2">The sequence shown here is derived from an EMBL/GenBank/DDBJ whole genome shotgun (WGS) entry which is preliminary data.</text>
</comment>
<evidence type="ECO:0000313" key="2">
    <source>
        <dbReference type="EMBL" id="RHZ54651.1"/>
    </source>
</evidence>
<feature type="compositionally biased region" description="Basic residues" evidence="1">
    <location>
        <begin position="682"/>
        <end position="693"/>
    </location>
</feature>
<dbReference type="EMBL" id="PQFF01000375">
    <property type="protein sequence ID" value="RHZ54651.1"/>
    <property type="molecule type" value="Genomic_DNA"/>
</dbReference>
<sequence length="755" mass="87855">MEENHTFFDEEREELIEKVIASEIRYYLEFQEYPNSLETSFASVYNVSGWDETDAKEAFSMKNIQYSYGGNGTIRTIKNCEFFSGIKVSKEQRECLGVKVCKFASKELDVGHTSVDFSIPLFKKMFEADAHEYQCGYINNSIKCTGKPKLGEFTQIISSISSKRKFIGCTNWKMGELDHRYMIIPDNVDLELLETMFNEYSYHANGIDFERDESNVIDECFMVRPNSTRSDTCPFLHKTGNHIVKGIINKKAEPCPVKFYHIIPEDLKNCPFIVTISVGIHNHPPPPPRKTPYNIKNQLQKIIDNEHILDLTATSGNFLSYLNGKQISDLHPSLNNQFKINYYIEKTRRSQYPFGQNILGVTYEFMKHEMSTDPYIRSIRFLDNGQYIILCATKQQLKTIKELTYIEIDMAFKRIYGKTNEWEVSAYLSHVQKTLIFVRIFTNIETAEAYKNLFKDLFTCIEKDTGEIFNFYHIHEKGLGCILADQHKGQALGLGQYLYSKYPIFSPIEHLQYIYKLCQVHYKEIKDAMYLISILKIQGDVLRVLNNIQFCDEPGTEDWAKDKLISWVLSSISVAFTKMDHVIWNQTPNNTNAGESVHANVNRDGCNLSLLIGIIRGCDFDKRSWENSYRNKSDLTRSIQAEKRTEKRKKGKQPVLPSNKTKKKKNNSNENDENLQIDQQQNRKRTEKRKKGKQPVLPSNKTKKKKNNSNENDENLQIDQQQNRVTLEKLNIQKQINNELEREITLLEKRKQLMN</sequence>
<dbReference type="AlphaFoldDB" id="A0A397GUE9"/>
<feature type="compositionally biased region" description="Basic and acidic residues" evidence="1">
    <location>
        <begin position="631"/>
        <end position="645"/>
    </location>
</feature>
<protein>
    <submittedName>
        <fullName evidence="2">Uncharacterized protein</fullName>
    </submittedName>
</protein>